<accession>A0A6A5Y0Y6</accession>
<sequence>MSTLESLPPEILFNILSHLSPFNSRPLRGLHNHPLELLAQTSHRLSHITEDYARHLLLVHAKKTPRLRASGPKYRDIWFRWLLTTCQDCKRSSQRLSIFEPSMTLCKNCDKKVGKMVILQHLTETALHVLLPPTYNHQI</sequence>
<organism evidence="1 2">
    <name type="scientific">Aaosphaeria arxii CBS 175.79</name>
    <dbReference type="NCBI Taxonomy" id="1450172"/>
    <lineage>
        <taxon>Eukaryota</taxon>
        <taxon>Fungi</taxon>
        <taxon>Dikarya</taxon>
        <taxon>Ascomycota</taxon>
        <taxon>Pezizomycotina</taxon>
        <taxon>Dothideomycetes</taxon>
        <taxon>Pleosporomycetidae</taxon>
        <taxon>Pleosporales</taxon>
        <taxon>Pleosporales incertae sedis</taxon>
        <taxon>Aaosphaeria</taxon>
    </lineage>
</organism>
<dbReference type="AlphaFoldDB" id="A0A6A5Y0Y6"/>
<evidence type="ECO:0000313" key="1">
    <source>
        <dbReference type="EMBL" id="KAF2018919.1"/>
    </source>
</evidence>
<dbReference type="OrthoDB" id="5313288at2759"/>
<protein>
    <submittedName>
        <fullName evidence="1">Uncharacterized protein</fullName>
    </submittedName>
</protein>
<evidence type="ECO:0000313" key="2">
    <source>
        <dbReference type="Proteomes" id="UP000799778"/>
    </source>
</evidence>
<dbReference type="Proteomes" id="UP000799778">
    <property type="component" value="Unassembled WGS sequence"/>
</dbReference>
<dbReference type="RefSeq" id="XP_033387258.1">
    <property type="nucleotide sequence ID" value="XM_033526992.1"/>
</dbReference>
<dbReference type="EMBL" id="ML978067">
    <property type="protein sequence ID" value="KAF2018919.1"/>
    <property type="molecule type" value="Genomic_DNA"/>
</dbReference>
<name>A0A6A5Y0Y6_9PLEO</name>
<gene>
    <name evidence="1" type="ORF">BU24DRAFT_418483</name>
</gene>
<proteinExistence type="predicted"/>
<reference evidence="1" key="1">
    <citation type="journal article" date="2020" name="Stud. Mycol.">
        <title>101 Dothideomycetes genomes: a test case for predicting lifestyles and emergence of pathogens.</title>
        <authorList>
            <person name="Haridas S."/>
            <person name="Albert R."/>
            <person name="Binder M."/>
            <person name="Bloem J."/>
            <person name="Labutti K."/>
            <person name="Salamov A."/>
            <person name="Andreopoulos B."/>
            <person name="Baker S."/>
            <person name="Barry K."/>
            <person name="Bills G."/>
            <person name="Bluhm B."/>
            <person name="Cannon C."/>
            <person name="Castanera R."/>
            <person name="Culley D."/>
            <person name="Daum C."/>
            <person name="Ezra D."/>
            <person name="Gonzalez J."/>
            <person name="Henrissat B."/>
            <person name="Kuo A."/>
            <person name="Liang C."/>
            <person name="Lipzen A."/>
            <person name="Lutzoni F."/>
            <person name="Magnuson J."/>
            <person name="Mondo S."/>
            <person name="Nolan M."/>
            <person name="Ohm R."/>
            <person name="Pangilinan J."/>
            <person name="Park H.-J."/>
            <person name="Ramirez L."/>
            <person name="Alfaro M."/>
            <person name="Sun H."/>
            <person name="Tritt A."/>
            <person name="Yoshinaga Y."/>
            <person name="Zwiers L.-H."/>
            <person name="Turgeon B."/>
            <person name="Goodwin S."/>
            <person name="Spatafora J."/>
            <person name="Crous P."/>
            <person name="Grigoriev I."/>
        </authorList>
    </citation>
    <scope>NUCLEOTIDE SEQUENCE</scope>
    <source>
        <strain evidence="1">CBS 175.79</strain>
    </source>
</reference>
<dbReference type="GeneID" id="54284389"/>
<keyword evidence="2" id="KW-1185">Reference proteome</keyword>